<dbReference type="Pfam" id="PF07687">
    <property type="entry name" value="M20_dimer"/>
    <property type="match status" value="1"/>
</dbReference>
<evidence type="ECO:0000313" key="7">
    <source>
        <dbReference type="EMBL" id="AZZ38603.1"/>
    </source>
</evidence>
<evidence type="ECO:0000256" key="2">
    <source>
        <dbReference type="ARBA" id="ARBA00006247"/>
    </source>
</evidence>
<dbReference type="SUPFAM" id="SSF53187">
    <property type="entry name" value="Zn-dependent exopeptidases"/>
    <property type="match status" value="1"/>
</dbReference>
<evidence type="ECO:0000256" key="5">
    <source>
        <dbReference type="ARBA" id="ARBA00022833"/>
    </source>
</evidence>
<dbReference type="Proteomes" id="UP000285875">
    <property type="component" value="Chromosome"/>
</dbReference>
<evidence type="ECO:0000256" key="4">
    <source>
        <dbReference type="ARBA" id="ARBA00022801"/>
    </source>
</evidence>
<keyword evidence="3" id="KW-0479">Metal-binding</keyword>
<dbReference type="Gene3D" id="1.10.150.900">
    <property type="match status" value="1"/>
</dbReference>
<dbReference type="PANTHER" id="PTHR43808">
    <property type="entry name" value="ACETYLORNITHINE DEACETYLASE"/>
    <property type="match status" value="1"/>
</dbReference>
<dbReference type="InterPro" id="IPR011650">
    <property type="entry name" value="Peptidase_M20_dimer"/>
</dbReference>
<dbReference type="AlphaFoldDB" id="A0A3Q9UHZ7"/>
<accession>A0A3Q9UHZ7</accession>
<gene>
    <name evidence="7" type="ORF">C0Z10_01275</name>
</gene>
<dbReference type="GO" id="GO:0016787">
    <property type="term" value="F:hydrolase activity"/>
    <property type="evidence" value="ECO:0007669"/>
    <property type="project" value="UniProtKB-KW"/>
</dbReference>
<evidence type="ECO:0000259" key="6">
    <source>
        <dbReference type="Pfam" id="PF07687"/>
    </source>
</evidence>
<protein>
    <submittedName>
        <fullName evidence="7">Acetylornithine deacetylase</fullName>
    </submittedName>
</protein>
<evidence type="ECO:0000256" key="1">
    <source>
        <dbReference type="ARBA" id="ARBA00001947"/>
    </source>
</evidence>
<dbReference type="GO" id="GO:0046872">
    <property type="term" value="F:metal ion binding"/>
    <property type="evidence" value="ECO:0007669"/>
    <property type="project" value="UniProtKB-KW"/>
</dbReference>
<keyword evidence="4" id="KW-0378">Hydrolase</keyword>
<dbReference type="InterPro" id="IPR050072">
    <property type="entry name" value="Peptidase_M20A"/>
</dbReference>
<reference evidence="8" key="1">
    <citation type="submission" date="2017-12" db="EMBL/GenBank/DDBJ databases">
        <title>Whole genome sequencing of Acidipropionibacterium jensenii strains JS279 and JS280.</title>
        <authorList>
            <person name="Deptula P."/>
            <person name="Laine P."/>
            <person name="Smolander O.-P."/>
            <person name="Paulin L."/>
            <person name="Auvinen P."/>
            <person name="Varmanen P."/>
        </authorList>
    </citation>
    <scope>NUCLEOTIDE SEQUENCE [LARGE SCALE GENOMIC DNA]</scope>
    <source>
        <strain evidence="8">JS280</strain>
    </source>
</reference>
<comment type="similarity">
    <text evidence="2">Belongs to the peptidase M20A family.</text>
</comment>
<dbReference type="PANTHER" id="PTHR43808:SF8">
    <property type="entry name" value="PEPTIDASE M20 DIMERISATION DOMAIN-CONTAINING PROTEIN"/>
    <property type="match status" value="1"/>
</dbReference>
<dbReference type="Gene3D" id="3.30.70.360">
    <property type="match status" value="1"/>
</dbReference>
<proteinExistence type="inferred from homology"/>
<dbReference type="InterPro" id="IPR002933">
    <property type="entry name" value="Peptidase_M20"/>
</dbReference>
<comment type="cofactor">
    <cofactor evidence="1">
        <name>Zn(2+)</name>
        <dbReference type="ChEBI" id="CHEBI:29105"/>
    </cofactor>
</comment>
<dbReference type="RefSeq" id="WP_097798205.1">
    <property type="nucleotide sequence ID" value="NZ_CP025570.1"/>
</dbReference>
<dbReference type="InterPro" id="IPR036264">
    <property type="entry name" value="Bact_exopeptidase_dim_dom"/>
</dbReference>
<keyword evidence="5" id="KW-0862">Zinc</keyword>
<feature type="domain" description="Peptidase M20 dimerisation" evidence="6">
    <location>
        <begin position="206"/>
        <end position="351"/>
    </location>
</feature>
<dbReference type="Gene3D" id="3.40.630.10">
    <property type="entry name" value="Zn peptidases"/>
    <property type="match status" value="1"/>
</dbReference>
<dbReference type="Pfam" id="PF01546">
    <property type="entry name" value="Peptidase_M20"/>
    <property type="match status" value="1"/>
</dbReference>
<evidence type="ECO:0000256" key="3">
    <source>
        <dbReference type="ARBA" id="ARBA00022723"/>
    </source>
</evidence>
<dbReference type="EMBL" id="CP025570">
    <property type="protein sequence ID" value="AZZ38603.1"/>
    <property type="molecule type" value="Genomic_DNA"/>
</dbReference>
<sequence>MPTNYPTPSSDSPRGPEDLAGTTLALLQELVRNACENDLTPDSGQEIRNAETLEAFFAGTPVTTRRIEPHPGRVSLIVTIEGTDPQAEPLTLLGHTDVVPVDAPAWSRDPFGAEIVDGQIWGRGTVDMMGLTAAMAVVTREIATSGRPHGTLTFAAVADEEARGGLGAGWITAHQPDAFDWRNCISEFGGSHLQASDGSDAVVVAVGEKGAAQRRLTVHTQPGHGSMPWRKTSAVQKIAEVATRLAQMPLPSAHDDLWRHFVSFFRFDPATEQALLAGASDEVYEAFGDLAPYAHAVSHLTVAETVVGAGKAINVIPGTASLELDIRTLPGQTDDDVDQTLRAALGDLAEEVEIERLISAEATVSPTDTPLYTAIEETIKEFFPDSAVVPVIGSGGSDMQFTRPLGGLGYGFSLYHRESTLGQMLRRWHATDEHLSVADLELTVTALHRLVTRFVGSH</sequence>
<name>A0A3Q9UHZ7_9ACTN</name>
<dbReference type="SUPFAM" id="SSF55031">
    <property type="entry name" value="Bacterial exopeptidase dimerisation domain"/>
    <property type="match status" value="1"/>
</dbReference>
<evidence type="ECO:0000313" key="8">
    <source>
        <dbReference type="Proteomes" id="UP000285875"/>
    </source>
</evidence>
<organism evidence="7 8">
    <name type="scientific">Acidipropionibacterium jensenii</name>
    <dbReference type="NCBI Taxonomy" id="1749"/>
    <lineage>
        <taxon>Bacteria</taxon>
        <taxon>Bacillati</taxon>
        <taxon>Actinomycetota</taxon>
        <taxon>Actinomycetes</taxon>
        <taxon>Propionibacteriales</taxon>
        <taxon>Propionibacteriaceae</taxon>
        <taxon>Acidipropionibacterium</taxon>
    </lineage>
</organism>
<dbReference type="KEGG" id="aji:C0Z10_01275"/>